<comment type="caution">
    <text evidence="2">The sequence shown here is derived from an EMBL/GenBank/DDBJ whole genome shotgun (WGS) entry which is preliminary data.</text>
</comment>
<sequence length="192" mass="22244">MEFLQGLHDRYTNLCSQILLTEPFPSVQRIFNLVKQEEEQQHINATPRIQIDVATLYVRRSNSNSQRSQNKHPRPFCEHCNKHDHTLESCYQIHGFPSKNSMNNSHNYDNVVANVDVLLQIPQNQQDQDQEMDESVLKSSDPDHRNSSGYSDPDQLHNAISPLKCECLPLQSYHTRPKALWDEYDSLTPTEA</sequence>
<evidence type="ECO:0000313" key="3">
    <source>
        <dbReference type="Proteomes" id="UP001172457"/>
    </source>
</evidence>
<protein>
    <submittedName>
        <fullName evidence="2">Uncharacterized protein</fullName>
    </submittedName>
</protein>
<proteinExistence type="predicted"/>
<organism evidence="2 3">
    <name type="scientific">Centaurea solstitialis</name>
    <name type="common">yellow star-thistle</name>
    <dbReference type="NCBI Taxonomy" id="347529"/>
    <lineage>
        <taxon>Eukaryota</taxon>
        <taxon>Viridiplantae</taxon>
        <taxon>Streptophyta</taxon>
        <taxon>Embryophyta</taxon>
        <taxon>Tracheophyta</taxon>
        <taxon>Spermatophyta</taxon>
        <taxon>Magnoliopsida</taxon>
        <taxon>eudicotyledons</taxon>
        <taxon>Gunneridae</taxon>
        <taxon>Pentapetalae</taxon>
        <taxon>asterids</taxon>
        <taxon>campanulids</taxon>
        <taxon>Asterales</taxon>
        <taxon>Asteraceae</taxon>
        <taxon>Carduoideae</taxon>
        <taxon>Cardueae</taxon>
        <taxon>Centaureinae</taxon>
        <taxon>Centaurea</taxon>
    </lineage>
</organism>
<gene>
    <name evidence="2" type="ORF">OSB04_028035</name>
</gene>
<accession>A0AA38SER2</accession>
<dbReference type="AlphaFoldDB" id="A0AA38SER2"/>
<keyword evidence="3" id="KW-1185">Reference proteome</keyword>
<dbReference type="PANTHER" id="PTHR34222">
    <property type="entry name" value="GAG_PRE-INTEGRS DOMAIN-CONTAINING PROTEIN"/>
    <property type="match status" value="1"/>
</dbReference>
<dbReference type="PANTHER" id="PTHR34222:SF99">
    <property type="entry name" value="PROTEIN, PUTATIVE-RELATED"/>
    <property type="match status" value="1"/>
</dbReference>
<dbReference type="EMBL" id="JARYMX010000007">
    <property type="protein sequence ID" value="KAJ9541529.1"/>
    <property type="molecule type" value="Genomic_DNA"/>
</dbReference>
<evidence type="ECO:0000256" key="1">
    <source>
        <dbReference type="SAM" id="MobiDB-lite"/>
    </source>
</evidence>
<evidence type="ECO:0000313" key="2">
    <source>
        <dbReference type="EMBL" id="KAJ9541529.1"/>
    </source>
</evidence>
<feature type="region of interest" description="Disordered" evidence="1">
    <location>
        <begin position="125"/>
        <end position="155"/>
    </location>
</feature>
<dbReference type="Proteomes" id="UP001172457">
    <property type="component" value="Chromosome 7"/>
</dbReference>
<reference evidence="2" key="1">
    <citation type="submission" date="2023-03" db="EMBL/GenBank/DDBJ databases">
        <title>Chromosome-scale reference genome and RAD-based genetic map of yellow starthistle (Centaurea solstitialis) reveal putative structural variation and QTLs associated with invader traits.</title>
        <authorList>
            <person name="Reatini B."/>
            <person name="Cang F.A."/>
            <person name="Jiang Q."/>
            <person name="Mckibben M.T.W."/>
            <person name="Barker M.S."/>
            <person name="Rieseberg L.H."/>
            <person name="Dlugosch K.M."/>
        </authorList>
    </citation>
    <scope>NUCLEOTIDE SEQUENCE</scope>
    <source>
        <strain evidence="2">CAN-66</strain>
        <tissue evidence="2">Leaf</tissue>
    </source>
</reference>
<name>A0AA38SER2_9ASTR</name>